<keyword evidence="7 8" id="KW-0472">Membrane</keyword>
<dbReference type="InterPro" id="IPR038770">
    <property type="entry name" value="Na+/solute_symporter_sf"/>
</dbReference>
<accession>A0A1E8EX73</accession>
<dbReference type="PANTHER" id="PTHR36838">
    <property type="entry name" value="AUXIN EFFLUX CARRIER FAMILY PROTEIN"/>
    <property type="match status" value="1"/>
</dbReference>
<comment type="subcellular location">
    <subcellularLocation>
        <location evidence="1">Cell membrane</location>
        <topology evidence="1">Multi-pass membrane protein</topology>
    </subcellularLocation>
</comment>
<dbReference type="RefSeq" id="WP_070110781.1">
    <property type="nucleotide sequence ID" value="NZ_LZFO01000029.1"/>
</dbReference>
<feature type="transmembrane region" description="Helical" evidence="8">
    <location>
        <begin position="6"/>
        <end position="22"/>
    </location>
</feature>
<evidence type="ECO:0000256" key="1">
    <source>
        <dbReference type="ARBA" id="ARBA00004651"/>
    </source>
</evidence>
<dbReference type="GO" id="GO:0005886">
    <property type="term" value="C:plasma membrane"/>
    <property type="evidence" value="ECO:0007669"/>
    <property type="project" value="UniProtKB-SubCell"/>
</dbReference>
<evidence type="ECO:0000313" key="10">
    <source>
        <dbReference type="Proteomes" id="UP000175744"/>
    </source>
</evidence>
<gene>
    <name evidence="9" type="ORF">CLOACE_18130</name>
</gene>
<keyword evidence="5 8" id="KW-0812">Transmembrane</keyword>
<dbReference type="GO" id="GO:0055085">
    <property type="term" value="P:transmembrane transport"/>
    <property type="evidence" value="ECO:0007669"/>
    <property type="project" value="InterPro"/>
</dbReference>
<reference evidence="9 10" key="1">
    <citation type="submission" date="2016-06" db="EMBL/GenBank/DDBJ databases">
        <title>Genome sequence of Clostridium acetireducens DSM 10703.</title>
        <authorList>
            <person name="Poehlein A."/>
            <person name="Fluechter S."/>
            <person name="Duerre P."/>
            <person name="Daniel R."/>
        </authorList>
    </citation>
    <scope>NUCLEOTIDE SEQUENCE [LARGE SCALE GENOMIC DNA]</scope>
    <source>
        <strain evidence="9 10">DSM 10703</strain>
    </source>
</reference>
<evidence type="ECO:0000256" key="7">
    <source>
        <dbReference type="ARBA" id="ARBA00023136"/>
    </source>
</evidence>
<dbReference type="Pfam" id="PF03547">
    <property type="entry name" value="Mem_trans"/>
    <property type="match status" value="2"/>
</dbReference>
<keyword evidence="6 8" id="KW-1133">Transmembrane helix</keyword>
<protein>
    <submittedName>
        <fullName evidence="9">Putative transporter YfdV</fullName>
    </submittedName>
</protein>
<feature type="transmembrane region" description="Helical" evidence="8">
    <location>
        <begin position="219"/>
        <end position="241"/>
    </location>
</feature>
<dbReference type="OrthoDB" id="9798064at2"/>
<feature type="transmembrane region" description="Helical" evidence="8">
    <location>
        <begin position="66"/>
        <end position="86"/>
    </location>
</feature>
<organism evidence="9 10">
    <name type="scientific">Clostridium acetireducens DSM 10703</name>
    <dbReference type="NCBI Taxonomy" id="1121290"/>
    <lineage>
        <taxon>Bacteria</taxon>
        <taxon>Bacillati</taxon>
        <taxon>Bacillota</taxon>
        <taxon>Clostridia</taxon>
        <taxon>Eubacteriales</taxon>
        <taxon>Clostridiaceae</taxon>
        <taxon>Clostridium</taxon>
    </lineage>
</organism>
<evidence type="ECO:0000256" key="6">
    <source>
        <dbReference type="ARBA" id="ARBA00022989"/>
    </source>
</evidence>
<dbReference type="PANTHER" id="PTHR36838:SF1">
    <property type="entry name" value="SLR1864 PROTEIN"/>
    <property type="match status" value="1"/>
</dbReference>
<comment type="caution">
    <text evidence="9">The sequence shown here is derived from an EMBL/GenBank/DDBJ whole genome shotgun (WGS) entry which is preliminary data.</text>
</comment>
<keyword evidence="10" id="KW-1185">Reference proteome</keyword>
<evidence type="ECO:0000256" key="5">
    <source>
        <dbReference type="ARBA" id="ARBA00022692"/>
    </source>
</evidence>
<feature type="transmembrane region" description="Helical" evidence="8">
    <location>
        <begin position="189"/>
        <end position="207"/>
    </location>
</feature>
<feature type="transmembrane region" description="Helical" evidence="8">
    <location>
        <begin position="281"/>
        <end position="302"/>
    </location>
</feature>
<evidence type="ECO:0000256" key="8">
    <source>
        <dbReference type="SAM" id="Phobius"/>
    </source>
</evidence>
<keyword evidence="3" id="KW-0813">Transport</keyword>
<proteinExistence type="inferred from homology"/>
<dbReference type="Gene3D" id="1.20.1530.20">
    <property type="match status" value="1"/>
</dbReference>
<feature type="transmembrane region" description="Helical" evidence="8">
    <location>
        <begin position="157"/>
        <end position="177"/>
    </location>
</feature>
<comment type="similarity">
    <text evidence="2">Belongs to the auxin efflux carrier (TC 2.A.69) family.</text>
</comment>
<dbReference type="EMBL" id="LZFO01000029">
    <property type="protein sequence ID" value="OFI05365.1"/>
    <property type="molecule type" value="Genomic_DNA"/>
</dbReference>
<evidence type="ECO:0000256" key="3">
    <source>
        <dbReference type="ARBA" id="ARBA00022448"/>
    </source>
</evidence>
<dbReference type="InterPro" id="IPR004776">
    <property type="entry name" value="Mem_transp_PIN-like"/>
</dbReference>
<dbReference type="AlphaFoldDB" id="A0A1E8EX73"/>
<keyword evidence="4" id="KW-1003">Cell membrane</keyword>
<sequence>MTNVINQVIMLTIIMGVGFYSRKKAFINKEVSKGLSDILMNVTLPMLIISSFNFDYSKELANNIKWMVAYSILAHVILIIMSKLFFCKFNKNKRSILRFICIFSNYGFMGYPILESLYGKVSIFYASIYGIAFNVFSLSYGIVLLTGKKDSDAFKNVITHPGIISVFIGLILFLFSIKLPICIGKAINIVGDMTVPLSMIIIGAMLADANFKEVFSDFSLYYLCMVRLIVIPFLTLLLLKTLNINKLILNILVILQAMPGAAITGVFAEKYNADTVLASKAVFITTLFSIITIPLIATILSVI</sequence>
<feature type="transmembrane region" description="Helical" evidence="8">
    <location>
        <begin position="247"/>
        <end position="269"/>
    </location>
</feature>
<evidence type="ECO:0000256" key="2">
    <source>
        <dbReference type="ARBA" id="ARBA00010145"/>
    </source>
</evidence>
<name>A0A1E8EX73_9CLOT</name>
<feature type="transmembrane region" description="Helical" evidence="8">
    <location>
        <begin position="95"/>
        <end position="114"/>
    </location>
</feature>
<evidence type="ECO:0000313" key="9">
    <source>
        <dbReference type="EMBL" id="OFI05365.1"/>
    </source>
</evidence>
<dbReference type="Proteomes" id="UP000175744">
    <property type="component" value="Unassembled WGS sequence"/>
</dbReference>
<dbReference type="STRING" id="1121290.CLAOCE_18130"/>
<evidence type="ECO:0000256" key="4">
    <source>
        <dbReference type="ARBA" id="ARBA00022475"/>
    </source>
</evidence>
<feature type="transmembrane region" description="Helical" evidence="8">
    <location>
        <begin position="126"/>
        <end position="145"/>
    </location>
</feature>